<feature type="chain" id="PRO_5038465820" evidence="11">
    <location>
        <begin position="24"/>
        <end position="214"/>
    </location>
</feature>
<dbReference type="Proteomes" id="UP000267798">
    <property type="component" value="Unassembled WGS sequence"/>
</dbReference>
<protein>
    <submittedName>
        <fullName evidence="12">Flagellar protein</fullName>
    </submittedName>
</protein>
<dbReference type="GO" id="GO:0005886">
    <property type="term" value="C:plasma membrane"/>
    <property type="evidence" value="ECO:0007669"/>
    <property type="project" value="UniProtKB-SubCell"/>
</dbReference>
<dbReference type="AlphaFoldDB" id="A0A3A6PN51"/>
<evidence type="ECO:0000313" key="13">
    <source>
        <dbReference type="Proteomes" id="UP000267798"/>
    </source>
</evidence>
<keyword evidence="13" id="KW-1185">Reference proteome</keyword>
<dbReference type="PANTHER" id="PTHR38766">
    <property type="entry name" value="FLAGELLAR PROTEIN FLIO"/>
    <property type="match status" value="1"/>
</dbReference>
<name>A0A3A6PN51_9BACL</name>
<keyword evidence="3" id="KW-1003">Cell membrane</keyword>
<dbReference type="GO" id="GO:0009425">
    <property type="term" value="C:bacterial-type flagellum basal body"/>
    <property type="evidence" value="ECO:0007669"/>
    <property type="project" value="UniProtKB-SubCell"/>
</dbReference>
<dbReference type="OrthoDB" id="2376965at2"/>
<comment type="caution">
    <text evidence="12">The sequence shown here is derived from an EMBL/GenBank/DDBJ whole genome shotgun (WGS) entry which is preliminary data.</text>
</comment>
<evidence type="ECO:0000256" key="10">
    <source>
        <dbReference type="SAM" id="Phobius"/>
    </source>
</evidence>
<evidence type="ECO:0000256" key="3">
    <source>
        <dbReference type="ARBA" id="ARBA00022475"/>
    </source>
</evidence>
<evidence type="ECO:0000256" key="4">
    <source>
        <dbReference type="ARBA" id="ARBA00022692"/>
    </source>
</evidence>
<evidence type="ECO:0000256" key="11">
    <source>
        <dbReference type="SAM" id="SignalP"/>
    </source>
</evidence>
<keyword evidence="11" id="KW-0732">Signal</keyword>
<feature type="compositionally biased region" description="Basic and acidic residues" evidence="9">
    <location>
        <begin position="204"/>
        <end position="214"/>
    </location>
</feature>
<evidence type="ECO:0000256" key="6">
    <source>
        <dbReference type="ARBA" id="ARBA00023136"/>
    </source>
</evidence>
<keyword evidence="6 10" id="KW-0472">Membrane</keyword>
<keyword evidence="7" id="KW-0975">Bacterial flagellum</keyword>
<feature type="region of interest" description="Disordered" evidence="9">
    <location>
        <begin position="160"/>
        <end position="214"/>
    </location>
</feature>
<evidence type="ECO:0000256" key="9">
    <source>
        <dbReference type="SAM" id="MobiDB-lite"/>
    </source>
</evidence>
<accession>A0A3A6PN51</accession>
<dbReference type="Pfam" id="PF04347">
    <property type="entry name" value="FliO"/>
    <property type="match status" value="1"/>
</dbReference>
<feature type="signal peptide" evidence="11">
    <location>
        <begin position="1"/>
        <end position="23"/>
    </location>
</feature>
<feature type="compositionally biased region" description="Polar residues" evidence="9">
    <location>
        <begin position="171"/>
        <end position="187"/>
    </location>
</feature>
<reference evidence="12 13" key="1">
    <citation type="submission" date="2018-09" db="EMBL/GenBank/DDBJ databases">
        <title>Paenibacillus aracenensis nov. sp. isolated from a cave in southern Spain.</title>
        <authorList>
            <person name="Jurado V."/>
            <person name="Gutierrez-Patricio S."/>
            <person name="Gonzalez-Pimentel J.L."/>
            <person name="Miller A.Z."/>
            <person name="Laiz L."/>
            <person name="Saiz-Jimenez C."/>
        </authorList>
    </citation>
    <scope>NUCLEOTIDE SEQUENCE [LARGE SCALE GENOMIC DNA]</scope>
    <source>
        <strain evidence="12 13">JCM 19203</strain>
    </source>
</reference>
<dbReference type="PANTHER" id="PTHR38766:SF1">
    <property type="entry name" value="FLAGELLAR PROTEIN FLIO"/>
    <property type="match status" value="1"/>
</dbReference>
<evidence type="ECO:0000256" key="2">
    <source>
        <dbReference type="ARBA" id="ARBA00004236"/>
    </source>
</evidence>
<keyword evidence="12" id="KW-0966">Cell projection</keyword>
<organism evidence="12 13">
    <name type="scientific">Paenibacillus pinisoli</name>
    <dbReference type="NCBI Taxonomy" id="1276110"/>
    <lineage>
        <taxon>Bacteria</taxon>
        <taxon>Bacillati</taxon>
        <taxon>Bacillota</taxon>
        <taxon>Bacilli</taxon>
        <taxon>Bacillales</taxon>
        <taxon>Paenibacillaceae</taxon>
        <taxon>Paenibacillus</taxon>
    </lineage>
</organism>
<feature type="transmembrane region" description="Helical" evidence="10">
    <location>
        <begin position="48"/>
        <end position="70"/>
    </location>
</feature>
<dbReference type="InterPro" id="IPR022781">
    <property type="entry name" value="Flagellar_biosynth_FliO"/>
</dbReference>
<evidence type="ECO:0000313" key="12">
    <source>
        <dbReference type="EMBL" id="RJX40788.1"/>
    </source>
</evidence>
<comment type="subcellular location">
    <subcellularLocation>
        <location evidence="1">Bacterial flagellum basal body</location>
    </subcellularLocation>
    <subcellularLocation>
        <location evidence="2">Cell membrane</location>
    </subcellularLocation>
</comment>
<evidence type="ECO:0000256" key="8">
    <source>
        <dbReference type="ARBA" id="ARBA00037937"/>
    </source>
</evidence>
<dbReference type="EMBL" id="QXQB01000001">
    <property type="protein sequence ID" value="RJX40788.1"/>
    <property type="molecule type" value="Genomic_DNA"/>
</dbReference>
<evidence type="ECO:0000256" key="5">
    <source>
        <dbReference type="ARBA" id="ARBA00022989"/>
    </source>
</evidence>
<evidence type="ECO:0000256" key="7">
    <source>
        <dbReference type="ARBA" id="ARBA00023143"/>
    </source>
</evidence>
<keyword evidence="12" id="KW-0969">Cilium</keyword>
<comment type="similarity">
    <text evidence="8">Belongs to the FliO/MopB family.</text>
</comment>
<dbReference type="GO" id="GO:0044781">
    <property type="term" value="P:bacterial-type flagellum organization"/>
    <property type="evidence" value="ECO:0007669"/>
    <property type="project" value="InterPro"/>
</dbReference>
<dbReference type="InterPro" id="IPR052205">
    <property type="entry name" value="FliO/MopB"/>
</dbReference>
<sequence>MKKSRMRAAILTIIGLATLPTIAAAGSSGSNSDIEQPLDIANTSPGELLGNMVWVMVALAIVITLIILVIKWLSRRNQLWGANRSMRSLGGIALGQNSSVQVVEIGGRIYIVGVGQQITLLDKLADPDEAAELIAALENQTNSDWSPKDLTDMVKQWRNKRSNQAEPGKEQWNSASSFEQMLQSKLSKQADRKQQLENMLQDQNKNERLMDHEK</sequence>
<keyword evidence="5 10" id="KW-1133">Transmembrane helix</keyword>
<evidence type="ECO:0000256" key="1">
    <source>
        <dbReference type="ARBA" id="ARBA00004117"/>
    </source>
</evidence>
<dbReference type="RefSeq" id="WP_120106688.1">
    <property type="nucleotide sequence ID" value="NZ_QXQB01000001.1"/>
</dbReference>
<proteinExistence type="inferred from homology"/>
<keyword evidence="12" id="KW-0282">Flagellum</keyword>
<keyword evidence="4 10" id="KW-0812">Transmembrane</keyword>
<gene>
    <name evidence="12" type="ORF">D3P09_01850</name>
</gene>